<dbReference type="GO" id="GO:0008198">
    <property type="term" value="F:ferrous iron binding"/>
    <property type="evidence" value="ECO:0007669"/>
    <property type="project" value="TreeGrafter"/>
</dbReference>
<feature type="binding site" evidence="5">
    <location>
        <position position="100"/>
    </location>
    <ligand>
        <name>Fe cation</name>
        <dbReference type="ChEBI" id="CHEBI:24875"/>
        <label>1</label>
    </ligand>
</feature>
<dbReference type="GO" id="GO:0008199">
    <property type="term" value="F:ferric iron binding"/>
    <property type="evidence" value="ECO:0007669"/>
    <property type="project" value="InterPro"/>
</dbReference>
<dbReference type="GO" id="GO:0004322">
    <property type="term" value="F:ferroxidase activity"/>
    <property type="evidence" value="ECO:0007669"/>
    <property type="project" value="UniProtKB-EC"/>
</dbReference>
<organism evidence="9">
    <name type="scientific">Cacopsylla melanoneura</name>
    <dbReference type="NCBI Taxonomy" id="428564"/>
    <lineage>
        <taxon>Eukaryota</taxon>
        <taxon>Metazoa</taxon>
        <taxon>Ecdysozoa</taxon>
        <taxon>Arthropoda</taxon>
        <taxon>Hexapoda</taxon>
        <taxon>Insecta</taxon>
        <taxon>Pterygota</taxon>
        <taxon>Neoptera</taxon>
        <taxon>Paraneoptera</taxon>
        <taxon>Hemiptera</taxon>
        <taxon>Sternorrhyncha</taxon>
        <taxon>Psylloidea</taxon>
        <taxon>Psyllidae</taxon>
        <taxon>Psyllinae</taxon>
        <taxon>Cacopsylla</taxon>
    </lineage>
</organism>
<keyword evidence="4 5" id="KW-0408">Iron</keyword>
<dbReference type="EMBL" id="HBUF01078318">
    <property type="protein sequence ID" value="CAG6631962.1"/>
    <property type="molecule type" value="Transcribed_RNA"/>
</dbReference>
<dbReference type="Pfam" id="PF00210">
    <property type="entry name" value="Ferritin"/>
    <property type="match status" value="1"/>
</dbReference>
<keyword evidence="7" id="KW-0732">Signal</keyword>
<dbReference type="GO" id="GO:0006879">
    <property type="term" value="P:intracellular iron ion homeostasis"/>
    <property type="evidence" value="ECO:0007669"/>
    <property type="project" value="UniProtKB-KW"/>
</dbReference>
<evidence type="ECO:0000256" key="6">
    <source>
        <dbReference type="RuleBase" id="RU361145"/>
    </source>
</evidence>
<feature type="signal peptide" evidence="7">
    <location>
        <begin position="1"/>
        <end position="18"/>
    </location>
</feature>
<dbReference type="PROSITE" id="PS50905">
    <property type="entry name" value="FERRITIN_LIKE"/>
    <property type="match status" value="1"/>
</dbReference>
<dbReference type="AlphaFoldDB" id="A0A8D8QHN2"/>
<dbReference type="InterPro" id="IPR009078">
    <property type="entry name" value="Ferritin-like_SF"/>
</dbReference>
<dbReference type="EMBL" id="HBUF01340931">
    <property type="protein sequence ID" value="CAG6703312.1"/>
    <property type="molecule type" value="Transcribed_RNA"/>
</dbReference>
<feature type="domain" description="Ferritin-like diiron" evidence="8">
    <location>
        <begin position="48"/>
        <end position="217"/>
    </location>
</feature>
<dbReference type="GO" id="GO:0005737">
    <property type="term" value="C:cytoplasm"/>
    <property type="evidence" value="ECO:0007669"/>
    <property type="project" value="TreeGrafter"/>
</dbReference>
<dbReference type="PANTHER" id="PTHR11431:SF43">
    <property type="entry name" value="FERRITIN"/>
    <property type="match status" value="1"/>
</dbReference>
<evidence type="ECO:0000256" key="4">
    <source>
        <dbReference type="ARBA" id="ARBA00023004"/>
    </source>
</evidence>
<dbReference type="EC" id="1.16.3.1" evidence="6"/>
<dbReference type="PANTHER" id="PTHR11431">
    <property type="entry name" value="FERRITIN"/>
    <property type="match status" value="1"/>
</dbReference>
<accession>A0A8D8QHN2</accession>
<dbReference type="EMBL" id="HBUF01078315">
    <property type="protein sequence ID" value="CAG6631951.1"/>
    <property type="molecule type" value="Transcribed_RNA"/>
</dbReference>
<evidence type="ECO:0000256" key="1">
    <source>
        <dbReference type="ARBA" id="ARBA00007513"/>
    </source>
</evidence>
<protein>
    <recommendedName>
        <fullName evidence="6">Ferritin</fullName>
        <ecNumber evidence="6">1.16.3.1</ecNumber>
    </recommendedName>
</protein>
<dbReference type="SUPFAM" id="SSF47240">
    <property type="entry name" value="Ferritin-like"/>
    <property type="match status" value="1"/>
</dbReference>
<feature type="binding site" evidence="5">
    <location>
        <position position="155"/>
    </location>
    <ligand>
        <name>Fe cation</name>
        <dbReference type="ChEBI" id="CHEBI:24875"/>
        <label>1</label>
    </ligand>
</feature>
<dbReference type="InterPro" id="IPR001519">
    <property type="entry name" value="Ferritin"/>
</dbReference>
<evidence type="ECO:0000259" key="8">
    <source>
        <dbReference type="PROSITE" id="PS50905"/>
    </source>
</evidence>
<dbReference type="EMBL" id="HBUF01078312">
    <property type="protein sequence ID" value="CAG6631940.1"/>
    <property type="molecule type" value="Transcribed_RNA"/>
</dbReference>
<feature type="chain" id="PRO_5033670848" description="Ferritin" evidence="7">
    <location>
        <begin position="19"/>
        <end position="233"/>
    </location>
</feature>
<comment type="function">
    <text evidence="6">Stores iron in a soluble, non-toxic, readily available form. Important for iron homeostasis. Iron is taken up in the ferrous form and deposited as ferric hydroxides after oxidation.</text>
</comment>
<keyword evidence="3 5" id="KW-0479">Metal-binding</keyword>
<feature type="binding site" evidence="5">
    <location>
        <position position="103"/>
    </location>
    <ligand>
        <name>Fe cation</name>
        <dbReference type="ChEBI" id="CHEBI:24875"/>
        <label>1</label>
    </ligand>
</feature>
<feature type="binding site" evidence="5">
    <location>
        <position position="199"/>
    </location>
    <ligand>
        <name>Fe cation</name>
        <dbReference type="ChEBI" id="CHEBI:24875"/>
        <label>1</label>
    </ligand>
</feature>
<dbReference type="EMBL" id="HBUF01594579">
    <property type="protein sequence ID" value="CAG6774372.1"/>
    <property type="molecule type" value="Transcribed_RNA"/>
</dbReference>
<evidence type="ECO:0000256" key="5">
    <source>
        <dbReference type="PIRSR" id="PIRSR601519-1"/>
    </source>
</evidence>
<comment type="catalytic activity">
    <reaction evidence="6">
        <text>4 Fe(2+) + O2 + 4 H(+) = 4 Fe(3+) + 2 H2O</text>
        <dbReference type="Rhea" id="RHEA:11148"/>
        <dbReference type="ChEBI" id="CHEBI:15377"/>
        <dbReference type="ChEBI" id="CHEBI:15378"/>
        <dbReference type="ChEBI" id="CHEBI:15379"/>
        <dbReference type="ChEBI" id="CHEBI:29033"/>
        <dbReference type="ChEBI" id="CHEBI:29034"/>
        <dbReference type="EC" id="1.16.3.1"/>
    </reaction>
</comment>
<evidence type="ECO:0000313" key="9">
    <source>
        <dbReference type="EMBL" id="CAG6631951.1"/>
    </source>
</evidence>
<keyword evidence="6" id="KW-0560">Oxidoreductase</keyword>
<proteinExistence type="inferred from homology"/>
<evidence type="ECO:0000256" key="7">
    <source>
        <dbReference type="SAM" id="SignalP"/>
    </source>
</evidence>
<dbReference type="EMBL" id="HBUF01594580">
    <property type="protein sequence ID" value="CAG6774377.1"/>
    <property type="molecule type" value="Transcribed_RNA"/>
</dbReference>
<keyword evidence="2 6" id="KW-0409">Iron storage</keyword>
<sequence length="233" mass="26429">MNLIKFVFVLVSSVLVSSTFVEGGYYYKTELLSTCKVELPVSVPTDWITMVHSCSNLMMQQVQKEFNASLTYLAMGAHFSRDCVNRPGFAKYFFDSASEERQHAIKFISYLTMRGNLTDYHKHVLALIPGSIMTGVPQMTWDSSAHAIQDALKLETLVTESIRQIVIECEQGKNHAGDTETVNDYHLSDWLTGEFLDEQYKGQRKLAGMLSTLRKMENSHGKLGEFLMDKTFL</sequence>
<name>A0A8D8QHN2_9HEMI</name>
<dbReference type="Gene3D" id="1.20.1260.10">
    <property type="match status" value="1"/>
</dbReference>
<dbReference type="EMBL" id="HBUF01078319">
    <property type="protein sequence ID" value="CAG6631965.1"/>
    <property type="molecule type" value="Transcribed_RNA"/>
</dbReference>
<dbReference type="EMBL" id="HBUF01594577">
    <property type="protein sequence ID" value="CAG6774361.1"/>
    <property type="molecule type" value="Transcribed_RNA"/>
</dbReference>
<dbReference type="EMBL" id="HBUF01594581">
    <property type="protein sequence ID" value="CAG6774382.1"/>
    <property type="molecule type" value="Transcribed_RNA"/>
</dbReference>
<dbReference type="EMBL" id="HBUF01594578">
    <property type="protein sequence ID" value="CAG6774366.1"/>
    <property type="molecule type" value="Transcribed_RNA"/>
</dbReference>
<dbReference type="InterPro" id="IPR012347">
    <property type="entry name" value="Ferritin-like"/>
</dbReference>
<dbReference type="GO" id="GO:0006826">
    <property type="term" value="P:iron ion transport"/>
    <property type="evidence" value="ECO:0007669"/>
    <property type="project" value="InterPro"/>
</dbReference>
<comment type="similarity">
    <text evidence="1 6">Belongs to the ferritin family.</text>
</comment>
<evidence type="ECO:0000256" key="3">
    <source>
        <dbReference type="ARBA" id="ARBA00022723"/>
    </source>
</evidence>
<reference evidence="9" key="1">
    <citation type="submission" date="2021-05" db="EMBL/GenBank/DDBJ databases">
        <authorList>
            <person name="Alioto T."/>
            <person name="Alioto T."/>
            <person name="Gomez Garrido J."/>
        </authorList>
    </citation>
    <scope>NUCLEOTIDE SEQUENCE</scope>
</reference>
<dbReference type="InterPro" id="IPR008331">
    <property type="entry name" value="Ferritin_DPS_dom"/>
</dbReference>
<dbReference type="CDD" id="cd01056">
    <property type="entry name" value="Euk_Ferritin"/>
    <property type="match status" value="1"/>
</dbReference>
<evidence type="ECO:0000256" key="2">
    <source>
        <dbReference type="ARBA" id="ARBA00022434"/>
    </source>
</evidence>
<dbReference type="EMBL" id="HBUF01309220">
    <property type="protein sequence ID" value="CAG6692815.1"/>
    <property type="molecule type" value="Transcribed_RNA"/>
</dbReference>
<feature type="binding site" evidence="5">
    <location>
        <position position="65"/>
    </location>
    <ligand>
        <name>Fe cation</name>
        <dbReference type="ChEBI" id="CHEBI:24875"/>
        <label>1</label>
    </ligand>
</feature>
<dbReference type="EMBL" id="HBUF01594582">
    <property type="protein sequence ID" value="CAG6774388.1"/>
    <property type="molecule type" value="Transcribed_RNA"/>
</dbReference>
<dbReference type="InterPro" id="IPR009040">
    <property type="entry name" value="Ferritin-like_diiron"/>
</dbReference>
<dbReference type="EMBL" id="HBUF01340932">
    <property type="protein sequence ID" value="CAG6703313.1"/>
    <property type="molecule type" value="Transcribed_RNA"/>
</dbReference>